<dbReference type="EMBL" id="RBKS01000001">
    <property type="protein sequence ID" value="RKR74677.1"/>
    <property type="molecule type" value="Genomic_DNA"/>
</dbReference>
<evidence type="ECO:0000259" key="4">
    <source>
        <dbReference type="Pfam" id="PF01370"/>
    </source>
</evidence>
<evidence type="ECO:0000256" key="3">
    <source>
        <dbReference type="ARBA" id="ARBA00023027"/>
    </source>
</evidence>
<dbReference type="OrthoDB" id="9795501at2"/>
<evidence type="ECO:0000313" key="6">
    <source>
        <dbReference type="Proteomes" id="UP000280008"/>
    </source>
</evidence>
<keyword evidence="6" id="KW-1185">Reference proteome</keyword>
<dbReference type="Pfam" id="PF01370">
    <property type="entry name" value="Epimerase"/>
    <property type="match status" value="1"/>
</dbReference>
<reference evidence="5 6" key="1">
    <citation type="submission" date="2018-10" db="EMBL/GenBank/DDBJ databases">
        <title>Sequencing the genomes of 1000 actinobacteria strains.</title>
        <authorList>
            <person name="Klenk H.-P."/>
        </authorList>
    </citation>
    <scope>NUCLEOTIDE SEQUENCE [LARGE SCALE GENOMIC DNA]</scope>
    <source>
        <strain evidence="5 6">DSM 17894</strain>
    </source>
</reference>
<dbReference type="InterPro" id="IPR036291">
    <property type="entry name" value="NAD(P)-bd_dom_sf"/>
</dbReference>
<comment type="caution">
    <text evidence="5">The sequence shown here is derived from an EMBL/GenBank/DDBJ whole genome shotgun (WGS) entry which is preliminary data.</text>
</comment>
<proteinExistence type="inferred from homology"/>
<keyword evidence="2" id="KW-0560">Oxidoreductase</keyword>
<dbReference type="Gene3D" id="3.40.50.720">
    <property type="entry name" value="NAD(P)-binding Rossmann-like Domain"/>
    <property type="match status" value="1"/>
</dbReference>
<dbReference type="InterPro" id="IPR001509">
    <property type="entry name" value="Epimerase_deHydtase"/>
</dbReference>
<evidence type="ECO:0000256" key="2">
    <source>
        <dbReference type="ARBA" id="ARBA00023002"/>
    </source>
</evidence>
<keyword evidence="3" id="KW-0520">NAD</keyword>
<comment type="similarity">
    <text evidence="1">Belongs to the NAD(P)-dependent epimerase/dehydratase family.</text>
</comment>
<organism evidence="5 6">
    <name type="scientific">Frondihabitans australicus</name>
    <dbReference type="NCBI Taxonomy" id="386892"/>
    <lineage>
        <taxon>Bacteria</taxon>
        <taxon>Bacillati</taxon>
        <taxon>Actinomycetota</taxon>
        <taxon>Actinomycetes</taxon>
        <taxon>Micrococcales</taxon>
        <taxon>Microbacteriaceae</taxon>
        <taxon>Frondihabitans</taxon>
    </lineage>
</organism>
<accession>A0A495IF96</accession>
<sequence length="263" mass="27908">MQRIVITGGSSTIATAIRPRLAREGREIVLLDVVPPRDAVRSGETFAEVSVLEPAPLAEALAGADLVVHLAGHPDGLEWADILRLNVDGTQKCLEAAHSVGVQRVLLASSNHAVGYNRAQDLAGVPVPAPRPDSYYGVGKVALEALGSLFADRFGMTIVSARIGSFFDEPRAGRPLATWVSPGDIARLVEAVAVLDEPGHRIVWGMSRNFPGWFDLSEGLAIGFSPSDDSLAWAEAHGVIDSVPSGDVYEGGEMIDEGYPLHD</sequence>
<dbReference type="PANTHER" id="PTHR43103:SF5">
    <property type="entry name" value="4-EPIMERASE, PUTATIVE (AFU_ORTHOLOGUE AFUA_7G00360)-RELATED"/>
    <property type="match status" value="1"/>
</dbReference>
<evidence type="ECO:0000313" key="5">
    <source>
        <dbReference type="EMBL" id="RKR74677.1"/>
    </source>
</evidence>
<dbReference type="SUPFAM" id="SSF51735">
    <property type="entry name" value="NAD(P)-binding Rossmann-fold domains"/>
    <property type="match status" value="1"/>
</dbReference>
<gene>
    <name evidence="5" type="ORF">C8E83_1804</name>
</gene>
<dbReference type="GO" id="GO:0016491">
    <property type="term" value="F:oxidoreductase activity"/>
    <property type="evidence" value="ECO:0007669"/>
    <property type="project" value="UniProtKB-KW"/>
</dbReference>
<protein>
    <submittedName>
        <fullName evidence="5">NAD-dependent epimerase/dehydratase family protein</fullName>
    </submittedName>
</protein>
<evidence type="ECO:0000256" key="1">
    <source>
        <dbReference type="ARBA" id="ARBA00007637"/>
    </source>
</evidence>
<dbReference type="RefSeq" id="WP_121369507.1">
    <property type="nucleotide sequence ID" value="NZ_RBKS01000001.1"/>
</dbReference>
<name>A0A495IF96_9MICO</name>
<dbReference type="PANTHER" id="PTHR43103">
    <property type="entry name" value="NUCLEOSIDE-DIPHOSPHATE-SUGAR EPIMERASE"/>
    <property type="match status" value="1"/>
</dbReference>
<dbReference type="CDD" id="cd08946">
    <property type="entry name" value="SDR_e"/>
    <property type="match status" value="1"/>
</dbReference>
<feature type="domain" description="NAD-dependent epimerase/dehydratase" evidence="4">
    <location>
        <begin position="4"/>
        <end position="169"/>
    </location>
</feature>
<dbReference type="AlphaFoldDB" id="A0A495IF96"/>
<dbReference type="Proteomes" id="UP000280008">
    <property type="component" value="Unassembled WGS sequence"/>
</dbReference>